<dbReference type="eggNOG" id="KOG0536">
    <property type="taxonomic scope" value="Eukaryota"/>
</dbReference>
<accession>H2AMM7</accession>
<dbReference type="Gene3D" id="3.10.120.10">
    <property type="entry name" value="Cytochrome b5-like heme/steroid binding domain"/>
    <property type="match status" value="1"/>
</dbReference>
<dbReference type="PROSITE" id="PS00191">
    <property type="entry name" value="CYTOCHROME_B5_1"/>
    <property type="match status" value="1"/>
</dbReference>
<dbReference type="FunCoup" id="H2AMM7">
    <property type="interactions" value="106"/>
</dbReference>
<keyword evidence="3 4" id="KW-0408">Iron</keyword>
<dbReference type="OrthoDB" id="432299at2759"/>
<evidence type="ECO:0000259" key="5">
    <source>
        <dbReference type="PROSITE" id="PS50255"/>
    </source>
</evidence>
<dbReference type="PANTHER" id="PTHR46237:SF1">
    <property type="entry name" value="CYTOCHROME B5 REDUCTASE 4"/>
    <property type="match status" value="1"/>
</dbReference>
<gene>
    <name evidence="6" type="primary">KAFR0A01890</name>
    <name evidence="6" type="ORF">KAFR_0A01890</name>
</gene>
<keyword evidence="7" id="KW-1185">Reference proteome</keyword>
<dbReference type="GO" id="GO:0005737">
    <property type="term" value="C:cytoplasm"/>
    <property type="evidence" value="ECO:0007669"/>
    <property type="project" value="TreeGrafter"/>
</dbReference>
<dbReference type="GO" id="GO:0046872">
    <property type="term" value="F:metal ion binding"/>
    <property type="evidence" value="ECO:0007669"/>
    <property type="project" value="UniProtKB-UniRule"/>
</dbReference>
<dbReference type="SMART" id="SM01117">
    <property type="entry name" value="Cyt-b5"/>
    <property type="match status" value="1"/>
</dbReference>
<evidence type="ECO:0000256" key="1">
    <source>
        <dbReference type="ARBA" id="ARBA00022617"/>
    </source>
</evidence>
<evidence type="ECO:0000256" key="2">
    <source>
        <dbReference type="ARBA" id="ARBA00022723"/>
    </source>
</evidence>
<sequence length="161" mass="18776">MQSNRLNVSKPIAPSRRGVRLKPGYSQLDWNNLVQTKGSRGELITGVNELLVDSEFQRINGHQQMRLIENGVPLFRIRNPSININKKILQRHQISKEDFWGVYKGKVYSLSRYLEYHPGGIEIILNNCKKNVDMTAIFNKYHPWVNMERLLETCYVGIYID</sequence>
<protein>
    <recommendedName>
        <fullName evidence="5">Cytochrome b5 heme-binding domain-containing protein</fullName>
    </recommendedName>
</protein>
<keyword evidence="1 4" id="KW-0349">Heme</keyword>
<dbReference type="InterPro" id="IPR036400">
    <property type="entry name" value="Cyt_B5-like_heme/steroid_sf"/>
</dbReference>
<dbReference type="PANTHER" id="PTHR46237">
    <property type="entry name" value="CYTOCHROME B5 REDUCTASE 4 FAMILY MEMBER"/>
    <property type="match status" value="1"/>
</dbReference>
<dbReference type="GO" id="GO:0020037">
    <property type="term" value="F:heme binding"/>
    <property type="evidence" value="ECO:0007669"/>
    <property type="project" value="UniProtKB-UniRule"/>
</dbReference>
<dbReference type="PROSITE" id="PS50255">
    <property type="entry name" value="CYTOCHROME_B5_2"/>
    <property type="match status" value="1"/>
</dbReference>
<dbReference type="EMBL" id="HE650821">
    <property type="protein sequence ID" value="CCF55627.1"/>
    <property type="molecule type" value="Genomic_DNA"/>
</dbReference>
<evidence type="ECO:0000256" key="3">
    <source>
        <dbReference type="ARBA" id="ARBA00023004"/>
    </source>
</evidence>
<dbReference type="InParanoid" id="H2AMM7"/>
<reference evidence="6 7" key="1">
    <citation type="journal article" date="2011" name="Proc. Natl. Acad. Sci. U.S.A.">
        <title>Evolutionary erosion of yeast sex chromosomes by mating-type switching accidents.</title>
        <authorList>
            <person name="Gordon J.L."/>
            <person name="Armisen D."/>
            <person name="Proux-Wera E."/>
            <person name="Oheigeartaigh S.S."/>
            <person name="Byrne K.P."/>
            <person name="Wolfe K.H."/>
        </authorList>
    </citation>
    <scope>NUCLEOTIDE SEQUENCE [LARGE SCALE GENOMIC DNA]</scope>
    <source>
        <strain evidence="7">ATCC 22294 / BCRC 22015 / CBS 2517 / CECT 1963 / NBRC 1671 / NRRL Y-8276</strain>
    </source>
</reference>
<keyword evidence="2 4" id="KW-0479">Metal-binding</keyword>
<feature type="domain" description="Cytochrome b5 heme-binding" evidence="5">
    <location>
        <begin position="81"/>
        <end position="160"/>
    </location>
</feature>
<dbReference type="GO" id="GO:0004128">
    <property type="term" value="F:cytochrome-b5 reductase activity, acting on NAD(P)H"/>
    <property type="evidence" value="ECO:0007669"/>
    <property type="project" value="TreeGrafter"/>
</dbReference>
<dbReference type="Pfam" id="PF00173">
    <property type="entry name" value="Cyt-b5"/>
    <property type="match status" value="1"/>
</dbReference>
<proteinExistence type="inferred from homology"/>
<dbReference type="Proteomes" id="UP000005220">
    <property type="component" value="Chromosome 1"/>
</dbReference>
<evidence type="ECO:0000256" key="4">
    <source>
        <dbReference type="RuleBase" id="RU362121"/>
    </source>
</evidence>
<organism evidence="6 7">
    <name type="scientific">Kazachstania africana (strain ATCC 22294 / BCRC 22015 / CBS 2517 / CECT 1963 / NBRC 1671 / NRRL Y-8276)</name>
    <name type="common">Yeast</name>
    <name type="synonym">Kluyveromyces africanus</name>
    <dbReference type="NCBI Taxonomy" id="1071382"/>
    <lineage>
        <taxon>Eukaryota</taxon>
        <taxon>Fungi</taxon>
        <taxon>Dikarya</taxon>
        <taxon>Ascomycota</taxon>
        <taxon>Saccharomycotina</taxon>
        <taxon>Saccharomycetes</taxon>
        <taxon>Saccharomycetales</taxon>
        <taxon>Saccharomycetaceae</taxon>
        <taxon>Kazachstania</taxon>
    </lineage>
</organism>
<dbReference type="RefSeq" id="XP_003954762.1">
    <property type="nucleotide sequence ID" value="XM_003954713.1"/>
</dbReference>
<dbReference type="InterPro" id="IPR018506">
    <property type="entry name" value="Cyt_B5_heme-BS"/>
</dbReference>
<dbReference type="AlphaFoldDB" id="H2AMM7"/>
<dbReference type="HOGENOM" id="CLU_046313_2_0_1"/>
<comment type="similarity">
    <text evidence="4">Belongs to the cytochrome b5 family.</text>
</comment>
<dbReference type="SUPFAM" id="SSF55856">
    <property type="entry name" value="Cytochrome b5-like heme/steroid binding domain"/>
    <property type="match status" value="1"/>
</dbReference>
<name>H2AMM7_KAZAF</name>
<dbReference type="InterPro" id="IPR001199">
    <property type="entry name" value="Cyt_B5-like_heme/steroid-bd"/>
</dbReference>
<evidence type="ECO:0000313" key="7">
    <source>
        <dbReference type="Proteomes" id="UP000005220"/>
    </source>
</evidence>
<dbReference type="GO" id="GO:0006974">
    <property type="term" value="P:DNA damage response"/>
    <property type="evidence" value="ECO:0007669"/>
    <property type="project" value="EnsemblFungi"/>
</dbReference>
<dbReference type="InterPro" id="IPR051872">
    <property type="entry name" value="Cytochrome_b5/Flavoprotein_Rdt"/>
</dbReference>
<evidence type="ECO:0000313" key="6">
    <source>
        <dbReference type="EMBL" id="CCF55627.1"/>
    </source>
</evidence>
<dbReference type="GeneID" id="13886531"/>
<dbReference type="STRING" id="1071382.H2AMM7"/>
<dbReference type="KEGG" id="kaf:KAFR_0A01890"/>